<dbReference type="Pfam" id="PF13648">
    <property type="entry name" value="Lipocalin_4"/>
    <property type="match status" value="1"/>
</dbReference>
<evidence type="ECO:0000313" key="4">
    <source>
        <dbReference type="Proteomes" id="UP000004509"/>
    </source>
</evidence>
<dbReference type="Proteomes" id="UP000004509">
    <property type="component" value="Unassembled WGS sequence"/>
</dbReference>
<feature type="chain" id="PRO_5002990841" description="Lipocalin-like domain-containing protein" evidence="1">
    <location>
        <begin position="21"/>
        <end position="133"/>
    </location>
</feature>
<dbReference type="RefSeq" id="WP_006187634.1">
    <property type="nucleotide sequence ID" value="NZ_ACYH01000011.1"/>
</dbReference>
<gene>
    <name evidence="3" type="ORF">TREVI0001_0500</name>
</gene>
<dbReference type="InterPro" id="IPR024311">
    <property type="entry name" value="Lipocalin-like"/>
</dbReference>
<feature type="signal peptide" evidence="1">
    <location>
        <begin position="1"/>
        <end position="20"/>
    </location>
</feature>
<dbReference type="EMBL" id="ACYH01000011">
    <property type="protein sequence ID" value="EEV21305.1"/>
    <property type="molecule type" value="Genomic_DNA"/>
</dbReference>
<keyword evidence="1" id="KW-0732">Signal</keyword>
<name>C8PM88_9SPIR</name>
<evidence type="ECO:0000256" key="1">
    <source>
        <dbReference type="SAM" id="SignalP"/>
    </source>
</evidence>
<dbReference type="PROSITE" id="PS51257">
    <property type="entry name" value="PROKAR_LIPOPROTEIN"/>
    <property type="match status" value="1"/>
</dbReference>
<sequence>MKKIVSLMALCAVLFGAVLMVTGCGNKPEKGSVWKITKIIEDGKTETADGVYYCFHTDGNVYAANKDEKGTLRASQIGRYTIKGKKLTIDGEPYDCAISGNKMTLKANGVVVELQKSSDYTEAQIKAAYKPET</sequence>
<dbReference type="AlphaFoldDB" id="C8PM88"/>
<proteinExistence type="predicted"/>
<evidence type="ECO:0000313" key="3">
    <source>
        <dbReference type="EMBL" id="EEV21305.1"/>
    </source>
</evidence>
<comment type="caution">
    <text evidence="3">The sequence shown here is derived from an EMBL/GenBank/DDBJ whole genome shotgun (WGS) entry which is preliminary data.</text>
</comment>
<dbReference type="STRING" id="596324.TREVI0001_0500"/>
<protein>
    <recommendedName>
        <fullName evidence="2">Lipocalin-like domain-containing protein</fullName>
    </recommendedName>
</protein>
<evidence type="ECO:0000259" key="2">
    <source>
        <dbReference type="Pfam" id="PF13648"/>
    </source>
</evidence>
<organism evidence="3 4">
    <name type="scientific">Treponema vincentii ATCC 35580</name>
    <dbReference type="NCBI Taxonomy" id="596324"/>
    <lineage>
        <taxon>Bacteria</taxon>
        <taxon>Pseudomonadati</taxon>
        <taxon>Spirochaetota</taxon>
        <taxon>Spirochaetia</taxon>
        <taxon>Spirochaetales</taxon>
        <taxon>Treponemataceae</taxon>
        <taxon>Treponema</taxon>
    </lineage>
</organism>
<accession>C8PM88</accession>
<dbReference type="Gene3D" id="2.40.128.280">
    <property type="match status" value="1"/>
</dbReference>
<reference evidence="3 4" key="1">
    <citation type="submission" date="2009-07" db="EMBL/GenBank/DDBJ databases">
        <authorList>
            <person name="Madupu R."/>
            <person name="Sebastian Y."/>
            <person name="Durkin A.S."/>
            <person name="Torralba M."/>
            <person name="Methe B."/>
            <person name="Sutton G.G."/>
            <person name="Strausberg R.L."/>
            <person name="Nelson K.E."/>
        </authorList>
    </citation>
    <scope>NUCLEOTIDE SEQUENCE [LARGE SCALE GENOMIC DNA]</scope>
    <source>
        <strain evidence="3 4">ATCC 35580</strain>
    </source>
</reference>
<feature type="domain" description="Lipocalin-like" evidence="2">
    <location>
        <begin position="34"/>
        <end position="105"/>
    </location>
</feature>